<dbReference type="Proteomes" id="UP001222325">
    <property type="component" value="Unassembled WGS sequence"/>
</dbReference>
<keyword evidence="2" id="KW-0812">Transmembrane</keyword>
<accession>A0AAD6XKT6</accession>
<keyword evidence="4" id="KW-1185">Reference proteome</keyword>
<feature type="region of interest" description="Disordered" evidence="1">
    <location>
        <begin position="148"/>
        <end position="168"/>
    </location>
</feature>
<evidence type="ECO:0000313" key="4">
    <source>
        <dbReference type="Proteomes" id="UP001222325"/>
    </source>
</evidence>
<feature type="transmembrane region" description="Helical" evidence="2">
    <location>
        <begin position="33"/>
        <end position="57"/>
    </location>
</feature>
<keyword evidence="2" id="KW-1133">Transmembrane helix</keyword>
<dbReference type="AlphaFoldDB" id="A0AAD6XKT6"/>
<feature type="compositionally biased region" description="Polar residues" evidence="1">
    <location>
        <begin position="159"/>
        <end position="168"/>
    </location>
</feature>
<keyword evidence="2" id="KW-0472">Membrane</keyword>
<evidence type="ECO:0008006" key="5">
    <source>
        <dbReference type="Google" id="ProtNLM"/>
    </source>
</evidence>
<feature type="transmembrane region" description="Helical" evidence="2">
    <location>
        <begin position="101"/>
        <end position="119"/>
    </location>
</feature>
<sequence>MIVWISLSSVILAKTTGNSGGFIFPGCLFYAPTYFFVAWIPVVVFESAIILITLYYLSAYHWTEDNNTILRVLARDSMCYFLVIFSVLISNLLIARFGHDFIGSLLIAPSSVIACVGAARMMMNIREISAGEDDPRASLEAGIEFGPLPATTVGEVEPATSNRGAYEP</sequence>
<proteinExistence type="predicted"/>
<name>A0AAD6XKT6_9AGAR</name>
<dbReference type="EMBL" id="JARJCN010000075">
    <property type="protein sequence ID" value="KAJ7077158.1"/>
    <property type="molecule type" value="Genomic_DNA"/>
</dbReference>
<reference evidence="3" key="1">
    <citation type="submission" date="2023-03" db="EMBL/GenBank/DDBJ databases">
        <title>Massive genome expansion in bonnet fungi (Mycena s.s.) driven by repeated elements and novel gene families across ecological guilds.</title>
        <authorList>
            <consortium name="Lawrence Berkeley National Laboratory"/>
            <person name="Harder C.B."/>
            <person name="Miyauchi S."/>
            <person name="Viragh M."/>
            <person name="Kuo A."/>
            <person name="Thoen E."/>
            <person name="Andreopoulos B."/>
            <person name="Lu D."/>
            <person name="Skrede I."/>
            <person name="Drula E."/>
            <person name="Henrissat B."/>
            <person name="Morin E."/>
            <person name="Kohler A."/>
            <person name="Barry K."/>
            <person name="LaButti K."/>
            <person name="Morin E."/>
            <person name="Salamov A."/>
            <person name="Lipzen A."/>
            <person name="Mereny Z."/>
            <person name="Hegedus B."/>
            <person name="Baldrian P."/>
            <person name="Stursova M."/>
            <person name="Weitz H."/>
            <person name="Taylor A."/>
            <person name="Grigoriev I.V."/>
            <person name="Nagy L.G."/>
            <person name="Martin F."/>
            <person name="Kauserud H."/>
        </authorList>
    </citation>
    <scope>NUCLEOTIDE SEQUENCE</scope>
    <source>
        <strain evidence="3">CBHHK173m</strain>
    </source>
</reference>
<comment type="caution">
    <text evidence="3">The sequence shown here is derived from an EMBL/GenBank/DDBJ whole genome shotgun (WGS) entry which is preliminary data.</text>
</comment>
<feature type="transmembrane region" description="Helical" evidence="2">
    <location>
        <begin position="78"/>
        <end position="95"/>
    </location>
</feature>
<evidence type="ECO:0000256" key="2">
    <source>
        <dbReference type="SAM" id="Phobius"/>
    </source>
</evidence>
<gene>
    <name evidence="3" type="ORF">B0H15DRAFT_862608</name>
</gene>
<protein>
    <recommendedName>
        <fullName evidence="5">Transmembrane protein</fullName>
    </recommendedName>
</protein>
<organism evidence="3 4">
    <name type="scientific">Mycena belliarum</name>
    <dbReference type="NCBI Taxonomy" id="1033014"/>
    <lineage>
        <taxon>Eukaryota</taxon>
        <taxon>Fungi</taxon>
        <taxon>Dikarya</taxon>
        <taxon>Basidiomycota</taxon>
        <taxon>Agaricomycotina</taxon>
        <taxon>Agaricomycetes</taxon>
        <taxon>Agaricomycetidae</taxon>
        <taxon>Agaricales</taxon>
        <taxon>Marasmiineae</taxon>
        <taxon>Mycenaceae</taxon>
        <taxon>Mycena</taxon>
    </lineage>
</organism>
<evidence type="ECO:0000313" key="3">
    <source>
        <dbReference type="EMBL" id="KAJ7077158.1"/>
    </source>
</evidence>
<evidence type="ECO:0000256" key="1">
    <source>
        <dbReference type="SAM" id="MobiDB-lite"/>
    </source>
</evidence>